<keyword evidence="3" id="KW-1185">Reference proteome</keyword>
<comment type="caution">
    <text evidence="2">The sequence shown here is derived from an EMBL/GenBank/DDBJ whole genome shotgun (WGS) entry which is preliminary data.</text>
</comment>
<dbReference type="AlphaFoldDB" id="A0A022PHG9"/>
<dbReference type="EMBL" id="JFGV01000032">
    <property type="protein sequence ID" value="EYU15116.1"/>
    <property type="molecule type" value="Genomic_DNA"/>
</dbReference>
<accession>A0A022PHG9</accession>
<organism evidence="2 3">
    <name type="scientific">Photorhabdus aegyptia</name>
    <dbReference type="NCBI Taxonomy" id="2805098"/>
    <lineage>
        <taxon>Bacteria</taxon>
        <taxon>Pseudomonadati</taxon>
        <taxon>Pseudomonadota</taxon>
        <taxon>Gammaproteobacteria</taxon>
        <taxon>Enterobacterales</taxon>
        <taxon>Morganellaceae</taxon>
        <taxon>Photorhabdus</taxon>
    </lineage>
</organism>
<evidence type="ECO:0000313" key="2">
    <source>
        <dbReference type="EMBL" id="EYU15116.1"/>
    </source>
</evidence>
<evidence type="ECO:0000313" key="3">
    <source>
        <dbReference type="Proteomes" id="UP000023464"/>
    </source>
</evidence>
<reference evidence="2 3" key="1">
    <citation type="submission" date="2014-03" db="EMBL/GenBank/DDBJ databases">
        <title>Draft Genome of Photorhabdus luminescens BA1, an Egyptian Isolate.</title>
        <authorList>
            <person name="Ghazal S."/>
            <person name="Hurst S.G.IV."/>
            <person name="Morris K."/>
            <person name="Thomas K."/>
            <person name="Tisa L.S."/>
        </authorList>
    </citation>
    <scope>NUCLEOTIDE SEQUENCE [LARGE SCALE GENOMIC DNA]</scope>
    <source>
        <strain evidence="2 3">BA1</strain>
    </source>
</reference>
<gene>
    <name evidence="2" type="ORF">BA1DRAFT_02386</name>
</gene>
<dbReference type="RefSeq" id="WP_051560754.1">
    <property type="nucleotide sequence ID" value="NZ_CAWLTM010000083.1"/>
</dbReference>
<protein>
    <recommendedName>
        <fullName evidence="4">DUF1845 domain-containing protein</fullName>
    </recommendedName>
</protein>
<sequence length="244" mass="27816">MVTEQQKNVTSIEQNSKGRQSRRNRQTGNEQASTPHERVEFSNPEIEVNYTLHSQEAIRLQQRHYNNTSRSLFTLAINSTHLERLGGKFKGSIERTKKAINDVLAGPEKEIRSGINALQRTLDDASKNGNISEVSYTAPRAYNIKVRTPEAMRLVGIFKNFDLLHMLIDRLWLNNKFNQDEVDDYKTRLRDTIRNMASLLERHASSTADELNENNGQAAEEQEKKAIPKSPHSGDNQQEAVANM</sequence>
<proteinExistence type="predicted"/>
<dbReference type="PATRIC" id="fig|1393736.3.peg.2435"/>
<feature type="region of interest" description="Disordered" evidence="1">
    <location>
        <begin position="204"/>
        <end position="244"/>
    </location>
</feature>
<dbReference type="Proteomes" id="UP000023464">
    <property type="component" value="Unassembled WGS sequence"/>
</dbReference>
<evidence type="ECO:0000256" key="1">
    <source>
        <dbReference type="SAM" id="MobiDB-lite"/>
    </source>
</evidence>
<feature type="compositionally biased region" description="Polar residues" evidence="1">
    <location>
        <begin position="1"/>
        <end position="18"/>
    </location>
</feature>
<feature type="compositionally biased region" description="Polar residues" evidence="1">
    <location>
        <begin position="233"/>
        <end position="244"/>
    </location>
</feature>
<evidence type="ECO:0008006" key="4">
    <source>
        <dbReference type="Google" id="ProtNLM"/>
    </source>
</evidence>
<name>A0A022PHG9_9GAMM</name>
<feature type="region of interest" description="Disordered" evidence="1">
    <location>
        <begin position="1"/>
        <end position="43"/>
    </location>
</feature>